<dbReference type="InterPro" id="IPR002893">
    <property type="entry name" value="Znf_MYND"/>
</dbReference>
<dbReference type="PROSITE" id="PS50865">
    <property type="entry name" value="ZF_MYND_2"/>
    <property type="match status" value="1"/>
</dbReference>
<dbReference type="HOGENOM" id="CLU_039337_0_0_1"/>
<keyword evidence="2 4" id="KW-0863">Zinc-finger</keyword>
<dbReference type="eggNOG" id="ENOG502SD67">
    <property type="taxonomic scope" value="Eukaryota"/>
</dbReference>
<organism evidence="6 7">
    <name type="scientific">Fomitopsis schrenkii</name>
    <name type="common">Brown rot fungus</name>
    <dbReference type="NCBI Taxonomy" id="2126942"/>
    <lineage>
        <taxon>Eukaryota</taxon>
        <taxon>Fungi</taxon>
        <taxon>Dikarya</taxon>
        <taxon>Basidiomycota</taxon>
        <taxon>Agaricomycotina</taxon>
        <taxon>Agaricomycetes</taxon>
        <taxon>Polyporales</taxon>
        <taxon>Fomitopsis</taxon>
    </lineage>
</organism>
<sequence>MCFQCGEPHQQRVLLPDHPIDLHRLGGIPNAPPDLGSVRADIAKIPDAEKTVSSYSDPAPADSINSRVFRPAGKMVLHGSVPRSVLLYALLPILFKYSFLIDTNDVPKDIAPSVIWALETLGRLIDESSDHQFAAMICGPWSHGSGVKLNYSKAHIRKRACDVRPYFGRITRMKAAALLLTPWIERPSEALWHLKQAAKYVSAAAACNAGILTYDLLMLTGEALARSGEDDETAEKLLRELADPSNVEDDAIQHLITSKTFLARVLRRRGKVNAAKKHEKWLTNWFRKTGHMFSVVLLQMLLMPPGESVSPILEALGGPSWLLSGEMDDEQERRFNRYCFRCAGREPMVELSLCSRCKKIYYCSRECQKEDRTLHNAIVENNERIEQLSQTNPAAAQKEKDWQAWLKSGSSSPYVDALRLHEDPRRARTHAVVEESVYTPNAGPRAADKFKIVKCSVFSMSAVLAKLEGLMGLDPGEGAMLLGPEDSEENTDIRYFIHRICAGMDPTMLGNGWVRKDYLKHWQYDPNWRQKINKDVPPIPLELAPGIRDAEFD</sequence>
<evidence type="ECO:0000256" key="1">
    <source>
        <dbReference type="ARBA" id="ARBA00022723"/>
    </source>
</evidence>
<proteinExistence type="predicted"/>
<name>S8E0Q5_FOMSC</name>
<dbReference type="SUPFAM" id="SSF144232">
    <property type="entry name" value="HIT/MYND zinc finger-like"/>
    <property type="match status" value="1"/>
</dbReference>
<feature type="domain" description="MYND-type" evidence="5">
    <location>
        <begin position="339"/>
        <end position="379"/>
    </location>
</feature>
<evidence type="ECO:0000313" key="7">
    <source>
        <dbReference type="Proteomes" id="UP000015241"/>
    </source>
</evidence>
<evidence type="ECO:0000256" key="4">
    <source>
        <dbReference type="PROSITE-ProRule" id="PRU00134"/>
    </source>
</evidence>
<dbReference type="InParanoid" id="S8E0Q5"/>
<gene>
    <name evidence="6" type="ORF">FOMPIDRAFT_92538</name>
</gene>
<evidence type="ECO:0000313" key="6">
    <source>
        <dbReference type="EMBL" id="EPS96993.1"/>
    </source>
</evidence>
<keyword evidence="7" id="KW-1185">Reference proteome</keyword>
<dbReference type="AlphaFoldDB" id="S8E0Q5"/>
<evidence type="ECO:0000256" key="2">
    <source>
        <dbReference type="ARBA" id="ARBA00022771"/>
    </source>
</evidence>
<reference evidence="6 7" key="1">
    <citation type="journal article" date="2012" name="Science">
        <title>The Paleozoic origin of enzymatic lignin decomposition reconstructed from 31 fungal genomes.</title>
        <authorList>
            <person name="Floudas D."/>
            <person name="Binder M."/>
            <person name="Riley R."/>
            <person name="Barry K."/>
            <person name="Blanchette R.A."/>
            <person name="Henrissat B."/>
            <person name="Martinez A.T."/>
            <person name="Otillar R."/>
            <person name="Spatafora J.W."/>
            <person name="Yadav J.S."/>
            <person name="Aerts A."/>
            <person name="Benoit I."/>
            <person name="Boyd A."/>
            <person name="Carlson A."/>
            <person name="Copeland A."/>
            <person name="Coutinho P.M."/>
            <person name="de Vries R.P."/>
            <person name="Ferreira P."/>
            <person name="Findley K."/>
            <person name="Foster B."/>
            <person name="Gaskell J."/>
            <person name="Glotzer D."/>
            <person name="Gorecki P."/>
            <person name="Heitman J."/>
            <person name="Hesse C."/>
            <person name="Hori C."/>
            <person name="Igarashi K."/>
            <person name="Jurgens J.A."/>
            <person name="Kallen N."/>
            <person name="Kersten P."/>
            <person name="Kohler A."/>
            <person name="Kuees U."/>
            <person name="Kumar T.K.A."/>
            <person name="Kuo A."/>
            <person name="LaButti K."/>
            <person name="Larrondo L.F."/>
            <person name="Lindquist E."/>
            <person name="Ling A."/>
            <person name="Lombard V."/>
            <person name="Lucas S."/>
            <person name="Lundell T."/>
            <person name="Martin R."/>
            <person name="McLaughlin D.J."/>
            <person name="Morgenstern I."/>
            <person name="Morin E."/>
            <person name="Murat C."/>
            <person name="Nagy L.G."/>
            <person name="Nolan M."/>
            <person name="Ohm R.A."/>
            <person name="Patyshakuliyeva A."/>
            <person name="Rokas A."/>
            <person name="Ruiz-Duenas F.J."/>
            <person name="Sabat G."/>
            <person name="Salamov A."/>
            <person name="Samejima M."/>
            <person name="Schmutz J."/>
            <person name="Slot J.C."/>
            <person name="St John F."/>
            <person name="Stenlid J."/>
            <person name="Sun H."/>
            <person name="Sun S."/>
            <person name="Syed K."/>
            <person name="Tsang A."/>
            <person name="Wiebenga A."/>
            <person name="Young D."/>
            <person name="Pisabarro A."/>
            <person name="Eastwood D.C."/>
            <person name="Martin F."/>
            <person name="Cullen D."/>
            <person name="Grigoriev I.V."/>
            <person name="Hibbett D.S."/>
        </authorList>
    </citation>
    <scope>NUCLEOTIDE SEQUENCE</scope>
    <source>
        <strain evidence="7">FP-58527</strain>
    </source>
</reference>
<dbReference type="Pfam" id="PF01753">
    <property type="entry name" value="zf-MYND"/>
    <property type="match status" value="1"/>
</dbReference>
<protein>
    <recommendedName>
        <fullName evidence="5">MYND-type domain-containing protein</fullName>
    </recommendedName>
</protein>
<dbReference type="GO" id="GO:0008270">
    <property type="term" value="F:zinc ion binding"/>
    <property type="evidence" value="ECO:0007669"/>
    <property type="project" value="UniProtKB-KW"/>
</dbReference>
<accession>S8E0Q5</accession>
<evidence type="ECO:0000259" key="5">
    <source>
        <dbReference type="PROSITE" id="PS50865"/>
    </source>
</evidence>
<evidence type="ECO:0000256" key="3">
    <source>
        <dbReference type="ARBA" id="ARBA00022833"/>
    </source>
</evidence>
<keyword evidence="1" id="KW-0479">Metal-binding</keyword>
<dbReference type="Gene3D" id="6.10.140.2220">
    <property type="match status" value="1"/>
</dbReference>
<dbReference type="Proteomes" id="UP000015241">
    <property type="component" value="Unassembled WGS sequence"/>
</dbReference>
<dbReference type="OrthoDB" id="2931494at2759"/>
<dbReference type="STRING" id="743788.S8E0Q5"/>
<keyword evidence="3" id="KW-0862">Zinc</keyword>
<dbReference type="EMBL" id="KE504181">
    <property type="protein sequence ID" value="EPS96993.1"/>
    <property type="molecule type" value="Genomic_DNA"/>
</dbReference>